<sequence length="102" mass="11370">MHKLRVQWPPYFDTQRQEGADFLATRIFGDSVSAVVSTPMEATGGSSGIPVHSQAVAPPFASLHALLSAKSDYRVAYEGRSRMNFWLSSIKIRSFELARIRI</sequence>
<gene>
    <name evidence="1" type="ORF">ARMOST_14941</name>
</gene>
<accession>A0A284RRZ5</accession>
<evidence type="ECO:0000313" key="1">
    <source>
        <dbReference type="EMBL" id="SJL11537.1"/>
    </source>
</evidence>
<name>A0A284RRZ5_ARMOS</name>
<proteinExistence type="predicted"/>
<reference evidence="2" key="1">
    <citation type="journal article" date="2017" name="Nat. Ecol. Evol.">
        <title>Genome expansion and lineage-specific genetic innovations in the forest pathogenic fungi Armillaria.</title>
        <authorList>
            <person name="Sipos G."/>
            <person name="Prasanna A.N."/>
            <person name="Walter M.C."/>
            <person name="O'Connor E."/>
            <person name="Balint B."/>
            <person name="Krizsan K."/>
            <person name="Kiss B."/>
            <person name="Hess J."/>
            <person name="Varga T."/>
            <person name="Slot J."/>
            <person name="Riley R."/>
            <person name="Boka B."/>
            <person name="Rigling D."/>
            <person name="Barry K."/>
            <person name="Lee J."/>
            <person name="Mihaltcheva S."/>
            <person name="LaButti K."/>
            <person name="Lipzen A."/>
            <person name="Waldron R."/>
            <person name="Moloney N.M."/>
            <person name="Sperisen C."/>
            <person name="Kredics L."/>
            <person name="Vagvoelgyi C."/>
            <person name="Patrignani A."/>
            <person name="Fitzpatrick D."/>
            <person name="Nagy I."/>
            <person name="Doyle S."/>
            <person name="Anderson J.B."/>
            <person name="Grigoriev I.V."/>
            <person name="Gueldener U."/>
            <person name="Muensterkoetter M."/>
            <person name="Nagy L.G."/>
        </authorList>
    </citation>
    <scope>NUCLEOTIDE SEQUENCE [LARGE SCALE GENOMIC DNA]</scope>
    <source>
        <strain evidence="2">C18/9</strain>
    </source>
</reference>
<keyword evidence="2" id="KW-1185">Reference proteome</keyword>
<organism evidence="1 2">
    <name type="scientific">Armillaria ostoyae</name>
    <name type="common">Armillaria root rot fungus</name>
    <dbReference type="NCBI Taxonomy" id="47428"/>
    <lineage>
        <taxon>Eukaryota</taxon>
        <taxon>Fungi</taxon>
        <taxon>Dikarya</taxon>
        <taxon>Basidiomycota</taxon>
        <taxon>Agaricomycotina</taxon>
        <taxon>Agaricomycetes</taxon>
        <taxon>Agaricomycetidae</taxon>
        <taxon>Agaricales</taxon>
        <taxon>Marasmiineae</taxon>
        <taxon>Physalacriaceae</taxon>
        <taxon>Armillaria</taxon>
    </lineage>
</organism>
<protein>
    <submittedName>
        <fullName evidence="1">Uncharacterized protein</fullName>
    </submittedName>
</protein>
<dbReference type="AlphaFoldDB" id="A0A284RRZ5"/>
<evidence type="ECO:0000313" key="2">
    <source>
        <dbReference type="Proteomes" id="UP000219338"/>
    </source>
</evidence>
<dbReference type="Proteomes" id="UP000219338">
    <property type="component" value="Unassembled WGS sequence"/>
</dbReference>
<dbReference type="EMBL" id="FUEG01000014">
    <property type="protein sequence ID" value="SJL11537.1"/>
    <property type="molecule type" value="Genomic_DNA"/>
</dbReference>